<protein>
    <recommendedName>
        <fullName evidence="2">Chitin-binding type-2 domain-containing protein</fullName>
    </recommendedName>
</protein>
<feature type="region of interest" description="Disordered" evidence="1">
    <location>
        <begin position="419"/>
        <end position="455"/>
    </location>
</feature>
<evidence type="ECO:0000259" key="2">
    <source>
        <dbReference type="PROSITE" id="PS50940"/>
    </source>
</evidence>
<dbReference type="InterPro" id="IPR002557">
    <property type="entry name" value="Chitin-bd_dom"/>
</dbReference>
<feature type="compositionally biased region" description="Acidic residues" evidence="1">
    <location>
        <begin position="231"/>
        <end position="245"/>
    </location>
</feature>
<feature type="compositionally biased region" description="Basic and acidic residues" evidence="1">
    <location>
        <begin position="208"/>
        <end position="218"/>
    </location>
</feature>
<dbReference type="InterPro" id="IPR052976">
    <property type="entry name" value="Scoloptoxin-like"/>
</dbReference>
<comment type="caution">
    <text evidence="3">The sequence shown here is derived from an EMBL/GenBank/DDBJ whole genome shotgun (WGS) entry which is preliminary data.</text>
</comment>
<dbReference type="Gene3D" id="2.170.140.10">
    <property type="entry name" value="Chitin binding domain"/>
    <property type="match status" value="1"/>
</dbReference>
<dbReference type="EMBL" id="CAXLJM020000053">
    <property type="protein sequence ID" value="CAL8116723.1"/>
    <property type="molecule type" value="Genomic_DNA"/>
</dbReference>
<evidence type="ECO:0000313" key="3">
    <source>
        <dbReference type="EMBL" id="CAL8116723.1"/>
    </source>
</evidence>
<name>A0ABP1R0G1_9HEXA</name>
<dbReference type="SMART" id="SM00494">
    <property type="entry name" value="ChtBD2"/>
    <property type="match status" value="1"/>
</dbReference>
<feature type="region of interest" description="Disordered" evidence="1">
    <location>
        <begin position="206"/>
        <end position="247"/>
    </location>
</feature>
<sequence length="764" mass="86810">MMKTTRKRRMKAPLFSYLMAHLHLPKPHLHPHPPYFKASLVVLSLILCSFFLTFTSPSDAASVDPSPNSNFFARAIRNTNNNHHNFQFRTRMERRHTPGMSEQQFQQQNHQHNNLQQPRYFLEQQNEYDSSSSGVSILDDDTLRLSLAIDDDHHDGGGGGGSLLNAPSLHFLEPKVYLRVSGESGMIRPDNTNNYEVVKQKITSRARARTEDLHHHQQEEEDDNDNHHEIEEDEETGDETDDEMSDNYHHHFPYIESYREKYVKPDLNYLTPAPTSEPKKEGKGKSDKFIAQVTTPSSAFNEINSSASEHRLADFHFRSHLPSYFYNKYSSYSEEDLENVADLDDEHSKYFVKTRPRSVTSSGSNIYSNFYYEPPSFSTKSVPIPVKIPNRKHFVFASAKPPTTHHQDHPLHPQHLYEEEEEVGEVEGHEISHSNNHNDHDHEHQDHHDHHDDTELPQQDATIMSTILPNFTTPPTPKIPSQKGNEAGSNYKVEFHANKSSALSSKETLDVSTSQSILSKISLNNPDFIHEAKTGLATPEEREEKIGGVSKRISNIASASASTTTATLSSISTPDSTTTEATTTTTDATSIPGVPGVDYPILDEIPQTGFDCKNQRYKGFFADIDAKCQAWHYCDFTDGHSTFLCPNGTLFSQVLLTCDWWFNVDCDQATQLYVLNERLYRYIKPPKPSFPEDFTGEHVDKWLLQQLQMGLLPKVRKKGKAKYVTLPPPTSTTERTTNSESQRFILLLLPTKTGRKSSIHPHSI</sequence>
<dbReference type="Pfam" id="PF01607">
    <property type="entry name" value="CBM_14"/>
    <property type="match status" value="1"/>
</dbReference>
<feature type="domain" description="Chitin-binding type-2" evidence="2">
    <location>
        <begin position="609"/>
        <end position="668"/>
    </location>
</feature>
<dbReference type="InterPro" id="IPR036508">
    <property type="entry name" value="Chitin-bd_dom_sf"/>
</dbReference>
<feature type="compositionally biased region" description="Basic and acidic residues" evidence="1">
    <location>
        <begin position="426"/>
        <end position="454"/>
    </location>
</feature>
<organism evidence="3 4">
    <name type="scientific">Orchesella dallaii</name>
    <dbReference type="NCBI Taxonomy" id="48710"/>
    <lineage>
        <taxon>Eukaryota</taxon>
        <taxon>Metazoa</taxon>
        <taxon>Ecdysozoa</taxon>
        <taxon>Arthropoda</taxon>
        <taxon>Hexapoda</taxon>
        <taxon>Collembola</taxon>
        <taxon>Entomobryomorpha</taxon>
        <taxon>Entomobryoidea</taxon>
        <taxon>Orchesellidae</taxon>
        <taxon>Orchesellinae</taxon>
        <taxon>Orchesella</taxon>
    </lineage>
</organism>
<keyword evidence="4" id="KW-1185">Reference proteome</keyword>
<feature type="region of interest" description="Disordered" evidence="1">
    <location>
        <begin position="567"/>
        <end position="587"/>
    </location>
</feature>
<gene>
    <name evidence="3" type="ORF">ODALV1_LOCUS17387</name>
</gene>
<proteinExistence type="predicted"/>
<evidence type="ECO:0000313" key="4">
    <source>
        <dbReference type="Proteomes" id="UP001642540"/>
    </source>
</evidence>
<dbReference type="PROSITE" id="PS50940">
    <property type="entry name" value="CHIT_BIND_II"/>
    <property type="match status" value="1"/>
</dbReference>
<dbReference type="PANTHER" id="PTHR22933:SF18">
    <property type="match status" value="1"/>
</dbReference>
<accession>A0ABP1R0G1</accession>
<dbReference type="Proteomes" id="UP001642540">
    <property type="component" value="Unassembled WGS sequence"/>
</dbReference>
<dbReference type="PANTHER" id="PTHR22933">
    <property type="entry name" value="FI18007P1-RELATED"/>
    <property type="match status" value="1"/>
</dbReference>
<dbReference type="SUPFAM" id="SSF57625">
    <property type="entry name" value="Invertebrate chitin-binding proteins"/>
    <property type="match status" value="1"/>
</dbReference>
<evidence type="ECO:0000256" key="1">
    <source>
        <dbReference type="SAM" id="MobiDB-lite"/>
    </source>
</evidence>
<reference evidence="3 4" key="1">
    <citation type="submission" date="2024-08" db="EMBL/GenBank/DDBJ databases">
        <authorList>
            <person name="Cucini C."/>
            <person name="Frati F."/>
        </authorList>
    </citation>
    <scope>NUCLEOTIDE SEQUENCE [LARGE SCALE GENOMIC DNA]</scope>
</reference>